<dbReference type="Pfam" id="PF13427">
    <property type="entry name" value="AadA_C"/>
    <property type="match status" value="1"/>
</dbReference>
<protein>
    <submittedName>
        <fullName evidence="3">DUF4111 domain-containing protein</fullName>
    </submittedName>
</protein>
<comment type="caution">
    <text evidence="3">The sequence shown here is derived from an EMBL/GenBank/DDBJ whole genome shotgun (WGS) entry which is preliminary data.</text>
</comment>
<dbReference type="EMBL" id="JAKPBZ010000106">
    <property type="protein sequence ID" value="MCL2892023.1"/>
    <property type="molecule type" value="Genomic_DNA"/>
</dbReference>
<feature type="domain" description="Adenylyltransferase AadA C-terminal" evidence="2">
    <location>
        <begin position="4"/>
        <end position="73"/>
    </location>
</feature>
<reference evidence="3 4" key="1">
    <citation type="submission" date="2022-02" db="EMBL/GenBank/DDBJ databases">
        <title>Description of Brenneria tiliae sp. nov. isolated from symptomatic Tilia x moltkei and Tilia x europaea trees in the UK.</title>
        <authorList>
            <person name="Kile H."/>
        </authorList>
    </citation>
    <scope>NUCLEOTIDE SEQUENCE [LARGE SCALE GENOMIC DNA]</scope>
    <source>
        <strain evidence="3 4">MC1SB4.1</strain>
    </source>
</reference>
<accession>A0ABT0MQA8</accession>
<keyword evidence="4" id="KW-1185">Reference proteome</keyword>
<evidence type="ECO:0000313" key="4">
    <source>
        <dbReference type="Proteomes" id="UP001203069"/>
    </source>
</evidence>
<gene>
    <name evidence="3" type="ORF">MFP26_04825</name>
</gene>
<dbReference type="Proteomes" id="UP001203069">
    <property type="component" value="Unassembled WGS sequence"/>
</dbReference>
<name>A0ABT0MQA8_9GAMM</name>
<evidence type="ECO:0000313" key="3">
    <source>
        <dbReference type="EMBL" id="MCL2892023.1"/>
    </source>
</evidence>
<sequence length="80" mass="9016">MNATVLLTLARMWRTASTMEFVAKEAAAAWAIPQIPHQDAATLDYARRAYLGEIVDKWENRFDDAQRLAGHLLACITELL</sequence>
<keyword evidence="1" id="KW-0808">Transferase</keyword>
<organism evidence="3 4">
    <name type="scientific">Brenneria tiliae</name>
    <dbReference type="NCBI Taxonomy" id="2914984"/>
    <lineage>
        <taxon>Bacteria</taxon>
        <taxon>Pseudomonadati</taxon>
        <taxon>Pseudomonadota</taxon>
        <taxon>Gammaproteobacteria</taxon>
        <taxon>Enterobacterales</taxon>
        <taxon>Pectobacteriaceae</taxon>
        <taxon>Brenneria</taxon>
    </lineage>
</organism>
<evidence type="ECO:0000259" key="2">
    <source>
        <dbReference type="Pfam" id="PF13427"/>
    </source>
</evidence>
<dbReference type="InterPro" id="IPR025184">
    <property type="entry name" value="AadA_C"/>
</dbReference>
<dbReference type="RefSeq" id="WP_249243834.1">
    <property type="nucleotide sequence ID" value="NZ_JAKPBZ010000106.1"/>
</dbReference>
<evidence type="ECO:0000256" key="1">
    <source>
        <dbReference type="ARBA" id="ARBA00022679"/>
    </source>
</evidence>
<proteinExistence type="predicted"/>